<dbReference type="Proteomes" id="UP001194468">
    <property type="component" value="Unassembled WGS sequence"/>
</dbReference>
<keyword evidence="3" id="KW-1185">Reference proteome</keyword>
<proteinExistence type="predicted"/>
<dbReference type="AlphaFoldDB" id="A0AAD4GD10"/>
<gene>
    <name evidence="2" type="ORF">L210DRAFT_3546821</name>
</gene>
<name>A0AAD4GD10_BOLED</name>
<evidence type="ECO:0000313" key="3">
    <source>
        <dbReference type="Proteomes" id="UP001194468"/>
    </source>
</evidence>
<dbReference type="SUPFAM" id="SSF81383">
    <property type="entry name" value="F-box domain"/>
    <property type="match status" value="1"/>
</dbReference>
<dbReference type="PROSITE" id="PS50181">
    <property type="entry name" value="FBOX"/>
    <property type="match status" value="1"/>
</dbReference>
<dbReference type="InterPro" id="IPR036047">
    <property type="entry name" value="F-box-like_dom_sf"/>
</dbReference>
<evidence type="ECO:0000313" key="2">
    <source>
        <dbReference type="EMBL" id="KAF8437082.1"/>
    </source>
</evidence>
<organism evidence="2 3">
    <name type="scientific">Boletus edulis BED1</name>
    <dbReference type="NCBI Taxonomy" id="1328754"/>
    <lineage>
        <taxon>Eukaryota</taxon>
        <taxon>Fungi</taxon>
        <taxon>Dikarya</taxon>
        <taxon>Basidiomycota</taxon>
        <taxon>Agaricomycotina</taxon>
        <taxon>Agaricomycetes</taxon>
        <taxon>Agaricomycetidae</taxon>
        <taxon>Boletales</taxon>
        <taxon>Boletineae</taxon>
        <taxon>Boletaceae</taxon>
        <taxon>Boletoideae</taxon>
        <taxon>Boletus</taxon>
    </lineage>
</organism>
<dbReference type="Pfam" id="PF00646">
    <property type="entry name" value="F-box"/>
    <property type="match status" value="1"/>
</dbReference>
<evidence type="ECO:0000259" key="1">
    <source>
        <dbReference type="PROSITE" id="PS50181"/>
    </source>
</evidence>
<reference evidence="2" key="2">
    <citation type="journal article" date="2020" name="Nat. Commun.">
        <title>Large-scale genome sequencing of mycorrhizal fungi provides insights into the early evolution of symbiotic traits.</title>
        <authorList>
            <person name="Miyauchi S."/>
            <person name="Kiss E."/>
            <person name="Kuo A."/>
            <person name="Drula E."/>
            <person name="Kohler A."/>
            <person name="Sanchez-Garcia M."/>
            <person name="Morin E."/>
            <person name="Andreopoulos B."/>
            <person name="Barry K.W."/>
            <person name="Bonito G."/>
            <person name="Buee M."/>
            <person name="Carver A."/>
            <person name="Chen C."/>
            <person name="Cichocki N."/>
            <person name="Clum A."/>
            <person name="Culley D."/>
            <person name="Crous P.W."/>
            <person name="Fauchery L."/>
            <person name="Girlanda M."/>
            <person name="Hayes R.D."/>
            <person name="Keri Z."/>
            <person name="LaButti K."/>
            <person name="Lipzen A."/>
            <person name="Lombard V."/>
            <person name="Magnuson J."/>
            <person name="Maillard F."/>
            <person name="Murat C."/>
            <person name="Nolan M."/>
            <person name="Ohm R.A."/>
            <person name="Pangilinan J."/>
            <person name="Pereira M.F."/>
            <person name="Perotto S."/>
            <person name="Peter M."/>
            <person name="Pfister S."/>
            <person name="Riley R."/>
            <person name="Sitrit Y."/>
            <person name="Stielow J.B."/>
            <person name="Szollosi G."/>
            <person name="Zifcakova L."/>
            <person name="Stursova M."/>
            <person name="Spatafora J.W."/>
            <person name="Tedersoo L."/>
            <person name="Vaario L.M."/>
            <person name="Yamada A."/>
            <person name="Yan M."/>
            <person name="Wang P."/>
            <person name="Xu J."/>
            <person name="Bruns T."/>
            <person name="Baldrian P."/>
            <person name="Vilgalys R."/>
            <person name="Dunand C."/>
            <person name="Henrissat B."/>
            <person name="Grigoriev I.V."/>
            <person name="Hibbett D."/>
            <person name="Nagy L.G."/>
            <person name="Martin F.M."/>
        </authorList>
    </citation>
    <scope>NUCLEOTIDE SEQUENCE</scope>
    <source>
        <strain evidence="2">BED1</strain>
    </source>
</reference>
<dbReference type="Gene3D" id="1.20.1280.50">
    <property type="match status" value="1"/>
</dbReference>
<dbReference type="EMBL" id="WHUW01000019">
    <property type="protein sequence ID" value="KAF8437082.1"/>
    <property type="molecule type" value="Genomic_DNA"/>
</dbReference>
<protein>
    <recommendedName>
        <fullName evidence="1">F-box domain-containing protein</fullName>
    </recommendedName>
</protein>
<dbReference type="InterPro" id="IPR001810">
    <property type="entry name" value="F-box_dom"/>
</dbReference>
<feature type="domain" description="F-box" evidence="1">
    <location>
        <begin position="23"/>
        <end position="59"/>
    </location>
</feature>
<sequence length="59" mass="6886">MYAYLIAECGHTVSLRIMSDPNALSFNQFPPEILHRISKYIDVPDILRLRRVRENPLAM</sequence>
<comment type="caution">
    <text evidence="2">The sequence shown here is derived from an EMBL/GenBank/DDBJ whole genome shotgun (WGS) entry which is preliminary data.</text>
</comment>
<reference evidence="2" key="1">
    <citation type="submission" date="2019-10" db="EMBL/GenBank/DDBJ databases">
        <authorList>
            <consortium name="DOE Joint Genome Institute"/>
            <person name="Kuo A."/>
            <person name="Miyauchi S."/>
            <person name="Kiss E."/>
            <person name="Drula E."/>
            <person name="Kohler A."/>
            <person name="Sanchez-Garcia M."/>
            <person name="Andreopoulos B."/>
            <person name="Barry K.W."/>
            <person name="Bonito G."/>
            <person name="Buee M."/>
            <person name="Carver A."/>
            <person name="Chen C."/>
            <person name="Cichocki N."/>
            <person name="Clum A."/>
            <person name="Culley D."/>
            <person name="Crous P.W."/>
            <person name="Fauchery L."/>
            <person name="Girlanda M."/>
            <person name="Hayes R."/>
            <person name="Keri Z."/>
            <person name="LaButti K."/>
            <person name="Lipzen A."/>
            <person name="Lombard V."/>
            <person name="Magnuson J."/>
            <person name="Maillard F."/>
            <person name="Morin E."/>
            <person name="Murat C."/>
            <person name="Nolan M."/>
            <person name="Ohm R."/>
            <person name="Pangilinan J."/>
            <person name="Pereira M."/>
            <person name="Perotto S."/>
            <person name="Peter M."/>
            <person name="Riley R."/>
            <person name="Sitrit Y."/>
            <person name="Stielow B."/>
            <person name="Szollosi G."/>
            <person name="Zifcakova L."/>
            <person name="Stursova M."/>
            <person name="Spatafora J.W."/>
            <person name="Tedersoo L."/>
            <person name="Vaario L.-M."/>
            <person name="Yamada A."/>
            <person name="Yan M."/>
            <person name="Wang P."/>
            <person name="Xu J."/>
            <person name="Bruns T."/>
            <person name="Baldrian P."/>
            <person name="Vilgalys R."/>
            <person name="Henrissat B."/>
            <person name="Grigoriev I.V."/>
            <person name="Hibbett D."/>
            <person name="Nagy L.G."/>
            <person name="Martin F.M."/>
        </authorList>
    </citation>
    <scope>NUCLEOTIDE SEQUENCE</scope>
    <source>
        <strain evidence="2">BED1</strain>
    </source>
</reference>
<accession>A0AAD4GD10</accession>